<keyword evidence="3" id="KW-1185">Reference proteome</keyword>
<feature type="compositionally biased region" description="Low complexity" evidence="1">
    <location>
        <begin position="773"/>
        <end position="782"/>
    </location>
</feature>
<feature type="region of interest" description="Disordered" evidence="1">
    <location>
        <begin position="275"/>
        <end position="296"/>
    </location>
</feature>
<evidence type="ECO:0000313" key="2">
    <source>
        <dbReference type="EMBL" id="KAG5471392.1"/>
    </source>
</evidence>
<feature type="region of interest" description="Disordered" evidence="1">
    <location>
        <begin position="476"/>
        <end position="532"/>
    </location>
</feature>
<gene>
    <name evidence="2" type="ORF">LSCM1_01476</name>
</gene>
<proteinExistence type="predicted"/>
<organism evidence="2 3">
    <name type="scientific">Leishmania martiniquensis</name>
    <dbReference type="NCBI Taxonomy" id="1580590"/>
    <lineage>
        <taxon>Eukaryota</taxon>
        <taxon>Discoba</taxon>
        <taxon>Euglenozoa</taxon>
        <taxon>Kinetoplastea</taxon>
        <taxon>Metakinetoplastina</taxon>
        <taxon>Trypanosomatida</taxon>
        <taxon>Trypanosomatidae</taxon>
        <taxon>Leishmaniinae</taxon>
        <taxon>Leishmania</taxon>
    </lineage>
</organism>
<dbReference type="OrthoDB" id="273226at2759"/>
<comment type="caution">
    <text evidence="2">The sequence shown here is derived from an EMBL/GenBank/DDBJ whole genome shotgun (WGS) entry which is preliminary data.</text>
</comment>
<dbReference type="SUPFAM" id="SSF48371">
    <property type="entry name" value="ARM repeat"/>
    <property type="match status" value="1"/>
</dbReference>
<dbReference type="RefSeq" id="XP_067176366.1">
    <property type="nucleotide sequence ID" value="XM_067319087.1"/>
</dbReference>
<dbReference type="GeneID" id="92511599"/>
<evidence type="ECO:0000313" key="3">
    <source>
        <dbReference type="Proteomes" id="UP000673552"/>
    </source>
</evidence>
<accession>A0A836GP83</accession>
<name>A0A836GP83_9TRYP</name>
<feature type="compositionally biased region" description="Polar residues" evidence="1">
    <location>
        <begin position="506"/>
        <end position="518"/>
    </location>
</feature>
<dbReference type="Proteomes" id="UP000673552">
    <property type="component" value="Unassembled WGS sequence"/>
</dbReference>
<protein>
    <submittedName>
        <fullName evidence="2">Uncharacterized protein</fullName>
    </submittedName>
</protein>
<dbReference type="KEGG" id="lmat:92511599"/>
<dbReference type="EMBL" id="JAFEUZ010000031">
    <property type="protein sequence ID" value="KAG5471392.1"/>
    <property type="molecule type" value="Genomic_DNA"/>
</dbReference>
<evidence type="ECO:0000256" key="1">
    <source>
        <dbReference type="SAM" id="MobiDB-lite"/>
    </source>
</evidence>
<dbReference type="InterPro" id="IPR016024">
    <property type="entry name" value="ARM-type_fold"/>
</dbReference>
<sequence length="1437" mass="152853">MQWTDVEQEQLNRFLEGFSCPDPAVQASHLEQLQALSQHPSALVSTLAVVCDAAAASTVRLSATTVARQLLRCVDRLPLYLSAAGSDPATVAQSIAEALFNAALEGASSLSSEATAAPLQRSTGSLITCLLRSLAGTRLAAIAPAVWSRTLSSLLHLTSPATLVVKDASEDGRQHTAQFGARCAALLRELCEDFLSTSTVLHEWVGGQAAESLALCSLFSQLLQLLERQMEAEHAASGAAARALAVWLEETLAAFQVCIDSGLLPCGPSTLSRAPTGGRLVTSPGADSGGSTRSCEGPSAQGLRAVCTAVAGVQNTAQGLILRRILRRLELLDHQSLDGAYLREAVVSVAPFVAVSMRYMADAVALDGMETLHSAFSATATPLLASFCHAVCLAELQYDGAGESGSVHAAVLACVDYLAEWMSTECARPEAPSICLPAFLTNPSTVSARTEDYISCLFSVLVDAATLPPSVAGTLEEHTTHQPDSAAQLLVKPAPGRRRGRRSGYAQKTNDGWASTVSEPGEEAGNASPVTAAMKRDDEDDTLLADSLEAALPDSGTLRQAVVWCAVVFSCEKEWVVAAAPLVMRLSTMAPLSSLAAACSVESVLFVQNEFLDGILADNVVSASLAVAAPELLERHLEAQVQSILSLLSPLMQDGLGARTPFFVRIQAVRYLGRLTVGLLGAWQHTFSADHPTPDDARLVARTHTVMRAIGGLEGLITLALGCLTTEVSKATQMECIKALCSILASCLSVMEQLMHSSADGSDASDLEEESLDSASSSSGDVRAGDGGGDVAGRRLHSDPGERLCALCQAFGATTDLRAIVEVLRAVSAHLPSFQWRVRQAVCHLFSEVLPSLWRAAPLVDSFFACRTDGTHSVALHSVRGVTTQVLEALAQHYTSLLRSSPTCDSSSTTLEMATLLTTMADVTSAMDGGALEVVVPWVLQVAHHMLHLYADYLTPRAHSSNSLTDLQSAGGVLDMTDMCMVSLDLVSSICDGVIDRDALLEQQLRPKEASGARGAFDARMMAFATSLLLPLSSGVIECGIERGAEALPNRCMALLSMCQSLSDHPAHVSAKPNSLPADAPAEDGALCLVDEFGEVRRACFAILYDCVFLAAYPSSLFRPCRGAAGPGTELLSIPGYLSDALGRELSVLCMREVLPSIPPLFATQSAELQAHFRFVSAHNVAASDAWLCLGSLLSLWDQQHWQTSRRRPNGARPTGECDRGPGAVFCAPGLEFSLELHSHCLHTLNELLALLQDKRATVMPNMRLNMTTAACGLAVLLCYPGRLYTESGAQAPVCPLPFSTVSTTFSVASSARVQEYAADAPRGDLRGIHEAAHVLWCLGRLWQEAVQPLPHDVLRAFLHAHGKEVAKTIVWWTRWAFGAKQRLTPAAPHTPASAPFWGSLLELWRPVVRTLVQAAQGKVLALTQSELSTLSQLERR</sequence>
<reference evidence="3" key="1">
    <citation type="journal article" date="2021" name="Microbiol. Resour. Announc.">
        <title>LGAAP: Leishmaniinae Genome Assembly and Annotation Pipeline.</title>
        <authorList>
            <person name="Almutairi H."/>
            <person name="Urbaniak M.D."/>
            <person name="Bates M.D."/>
            <person name="Jariyapan N."/>
            <person name="Kwakye-Nuako G."/>
            <person name="Thomaz-Soccol V."/>
            <person name="Al-Salem W.S."/>
            <person name="Dillon R.J."/>
            <person name="Bates P.A."/>
            <person name="Gatherer D."/>
        </authorList>
    </citation>
    <scope>NUCLEOTIDE SEQUENCE [LARGE SCALE GENOMIC DNA]</scope>
</reference>
<reference evidence="3" key="2">
    <citation type="journal article" date="2021" name="Sci. Data">
        <title>Chromosome-scale genome sequencing, assembly and annotation of six genomes from subfamily Leishmaniinae.</title>
        <authorList>
            <person name="Almutairi H."/>
            <person name="Urbaniak M.D."/>
            <person name="Bates M.D."/>
            <person name="Jariyapan N."/>
            <person name="Kwakye-Nuako G."/>
            <person name="Thomaz Soccol V."/>
            <person name="Al-Salem W.S."/>
            <person name="Dillon R.J."/>
            <person name="Bates P.A."/>
            <person name="Gatherer D."/>
        </authorList>
    </citation>
    <scope>NUCLEOTIDE SEQUENCE [LARGE SCALE GENOMIC DNA]</scope>
</reference>
<feature type="compositionally biased region" description="Acidic residues" evidence="1">
    <location>
        <begin position="763"/>
        <end position="772"/>
    </location>
</feature>
<feature type="region of interest" description="Disordered" evidence="1">
    <location>
        <begin position="759"/>
        <end position="793"/>
    </location>
</feature>